<name>A0A1D8B0M3_9ACTO</name>
<evidence type="ECO:0000256" key="5">
    <source>
        <dbReference type="ARBA" id="ARBA00023088"/>
    </source>
</evidence>
<dbReference type="InterPro" id="IPR046022">
    <property type="entry name" value="DUF5979"/>
</dbReference>
<dbReference type="AlphaFoldDB" id="A0A1D8B0M3"/>
<dbReference type="EMBL" id="CP017298">
    <property type="protein sequence ID" value="AOS46688.1"/>
    <property type="molecule type" value="Genomic_DNA"/>
</dbReference>
<proteinExistence type="predicted"/>
<dbReference type="InterPro" id="IPR019931">
    <property type="entry name" value="LPXTG_anchor"/>
</dbReference>
<dbReference type="SUPFAM" id="SSF49401">
    <property type="entry name" value="Bacterial adhesins"/>
    <property type="match status" value="1"/>
</dbReference>
<keyword evidence="7" id="KW-0472">Membrane</keyword>
<keyword evidence="7" id="KW-0812">Transmembrane</keyword>
<dbReference type="Pfam" id="PF19407">
    <property type="entry name" value="DUF5979"/>
    <property type="match status" value="1"/>
</dbReference>
<organism evidence="9 10">
    <name type="scientific">Pauljensenia hongkongensis</name>
    <dbReference type="NCBI Taxonomy" id="178339"/>
    <lineage>
        <taxon>Bacteria</taxon>
        <taxon>Bacillati</taxon>
        <taxon>Actinomycetota</taxon>
        <taxon>Actinomycetes</taxon>
        <taxon>Actinomycetales</taxon>
        <taxon>Actinomycetaceae</taxon>
        <taxon>Pauljensenia</taxon>
    </lineage>
</organism>
<dbReference type="InterPro" id="IPR011252">
    <property type="entry name" value="Fibrogen-bd_dom1"/>
</dbReference>
<evidence type="ECO:0000256" key="7">
    <source>
        <dbReference type="SAM" id="Phobius"/>
    </source>
</evidence>
<keyword evidence="7" id="KW-1133">Transmembrane helix</keyword>
<dbReference type="Proteomes" id="UP000095214">
    <property type="component" value="Chromosome"/>
</dbReference>
<keyword evidence="4" id="KW-0732">Signal</keyword>
<sequence length="544" mass="56789">MATWSSRRWVALAAALAVFATIIGLGQVVLGQRAAHADDTCPAPEKDITSAVSVDYDNSDLVDDRGKSVRTFVNWQTVGVKMPWSTSAPVKAGDYFTYDATVTDKANGAKPISPTAAKNFPVQSSDGTVVGCGTWGTDGKVTVVFTKSAEQAASWTGTVSSWGQMRYDRDSITTPTYLIGGKKEIKTERVGSLTPPGNATSFRKDGWMSIQYSHNEDQAITYRLIVPGGESGVRGATIVDSAVGGNWDFTCDKVQSFVPTHSYLVEGTATGAQMEKDTTAGSFAKGVGVTCEGSKVTLKLPDIPAGKFGVVMLPAHVAGASADNPLSGTFENSAVLSVPGKEDQKATRFMRYGALGDAEAHQKFSVTKKLEGTADASLEYTLNITVSNEADPTVDRTYTATLKAGETFTSADSLPLGTKVTIKEGDLPGTVTWDTARSGIFEAADGVTLSADAREATFTLAQDRVFSLTLVNATTPAPGESTTPTPQESTTTPAATATTTTPAPAAQPKPKLANTGAGTIAIGALAGLLAIAGVATLVARRRQK</sequence>
<dbReference type="NCBIfam" id="TIGR01167">
    <property type="entry name" value="LPXTG_anchor"/>
    <property type="match status" value="1"/>
</dbReference>
<reference evidence="9 10" key="1">
    <citation type="submission" date="2016-09" db="EMBL/GenBank/DDBJ databases">
        <title>Complete genome sequence of Actinomyces hongkongensis HKU8.</title>
        <authorList>
            <person name="Gao Y.-X."/>
            <person name="Zhou Y.-Y."/>
            <person name="Xie Y."/>
            <person name="Wang M."/>
            <person name="Wang S.-J."/>
            <person name="Shen S.-G."/>
        </authorList>
    </citation>
    <scope>NUCLEOTIDE SEQUENCE [LARGE SCALE GENOMIC DNA]</scope>
    <source>
        <strain evidence="9 10">HKU8</strain>
    </source>
</reference>
<feature type="domain" description="Gram-positive cocci surface proteins LPxTG" evidence="8">
    <location>
        <begin position="512"/>
        <end position="544"/>
    </location>
</feature>
<keyword evidence="10" id="KW-1185">Reference proteome</keyword>
<dbReference type="GO" id="GO:0007155">
    <property type="term" value="P:cell adhesion"/>
    <property type="evidence" value="ECO:0007669"/>
    <property type="project" value="InterPro"/>
</dbReference>
<dbReference type="RefSeq" id="WP_009400069.1">
    <property type="nucleotide sequence ID" value="NZ_CP017298.1"/>
</dbReference>
<keyword evidence="5" id="KW-0572">Peptidoglycan-anchor</keyword>
<feature type="compositionally biased region" description="Low complexity" evidence="6">
    <location>
        <begin position="480"/>
        <end position="511"/>
    </location>
</feature>
<dbReference type="InterPro" id="IPR041171">
    <property type="entry name" value="SDR_Ig"/>
</dbReference>
<dbReference type="Gene3D" id="2.60.40.1140">
    <property type="entry name" value="Collagen-binding surface protein Cna, B-type domain"/>
    <property type="match status" value="1"/>
</dbReference>
<dbReference type="KEGG" id="phon:BH719_01315"/>
<evidence type="ECO:0000256" key="1">
    <source>
        <dbReference type="ARBA" id="ARBA00004168"/>
    </source>
</evidence>
<dbReference type="PROSITE" id="PS50847">
    <property type="entry name" value="GRAM_POS_ANCHORING"/>
    <property type="match status" value="1"/>
</dbReference>
<evidence type="ECO:0000256" key="6">
    <source>
        <dbReference type="SAM" id="MobiDB-lite"/>
    </source>
</evidence>
<keyword evidence="3" id="KW-0964">Secreted</keyword>
<evidence type="ECO:0000313" key="10">
    <source>
        <dbReference type="Proteomes" id="UP000095214"/>
    </source>
</evidence>
<dbReference type="Pfam" id="PF17961">
    <property type="entry name" value="Big_8"/>
    <property type="match status" value="1"/>
</dbReference>
<evidence type="ECO:0000256" key="2">
    <source>
        <dbReference type="ARBA" id="ARBA00022512"/>
    </source>
</evidence>
<evidence type="ECO:0000259" key="8">
    <source>
        <dbReference type="PROSITE" id="PS50847"/>
    </source>
</evidence>
<gene>
    <name evidence="9" type="ORF">BH719_01315</name>
</gene>
<evidence type="ECO:0000313" key="9">
    <source>
        <dbReference type="EMBL" id="AOS46688.1"/>
    </source>
</evidence>
<dbReference type="InterPro" id="IPR008966">
    <property type="entry name" value="Adhesion_dom_sf"/>
</dbReference>
<evidence type="ECO:0000256" key="3">
    <source>
        <dbReference type="ARBA" id="ARBA00022525"/>
    </source>
</evidence>
<protein>
    <submittedName>
        <fullName evidence="9">Peptidase</fullName>
    </submittedName>
</protein>
<feature type="region of interest" description="Disordered" evidence="6">
    <location>
        <begin position="474"/>
        <end position="511"/>
    </location>
</feature>
<comment type="subcellular location">
    <subcellularLocation>
        <location evidence="1">Secreted</location>
        <location evidence="1">Cell wall</location>
        <topology evidence="1">Peptidoglycan-anchor</topology>
    </subcellularLocation>
</comment>
<feature type="transmembrane region" description="Helical" evidence="7">
    <location>
        <begin position="517"/>
        <end position="539"/>
    </location>
</feature>
<keyword evidence="2" id="KW-0134">Cell wall</keyword>
<dbReference type="Gene3D" id="2.60.40.1280">
    <property type="match status" value="1"/>
</dbReference>
<evidence type="ECO:0000256" key="4">
    <source>
        <dbReference type="ARBA" id="ARBA00022729"/>
    </source>
</evidence>
<accession>A0A1D8B0M3</accession>